<dbReference type="InterPro" id="IPR013786">
    <property type="entry name" value="AcylCoA_DH/ox_N"/>
</dbReference>
<dbReference type="InterPro" id="IPR046373">
    <property type="entry name" value="Acyl-CoA_Oxase/DH_mid-dom_sf"/>
</dbReference>
<evidence type="ECO:0000259" key="9">
    <source>
        <dbReference type="Pfam" id="PF02771"/>
    </source>
</evidence>
<dbReference type="Pfam" id="PF00441">
    <property type="entry name" value="Acyl-CoA_dh_1"/>
    <property type="match status" value="1"/>
</dbReference>
<evidence type="ECO:0000313" key="11">
    <source>
        <dbReference type="Proteomes" id="UP000215506"/>
    </source>
</evidence>
<dbReference type="EMBL" id="NGAF01000001">
    <property type="protein sequence ID" value="OXR46963.1"/>
    <property type="molecule type" value="Genomic_DNA"/>
</dbReference>
<keyword evidence="11" id="KW-1185">Reference proteome</keyword>
<keyword evidence="5 6" id="KW-0560">Oxidoreductase</keyword>
<dbReference type="InterPro" id="IPR009075">
    <property type="entry name" value="AcylCo_DH/oxidase_C"/>
</dbReference>
<evidence type="ECO:0000256" key="4">
    <source>
        <dbReference type="ARBA" id="ARBA00022827"/>
    </source>
</evidence>
<comment type="caution">
    <text evidence="10">The sequence shown here is derived from an EMBL/GenBank/DDBJ whole genome shotgun (WGS) entry which is preliminary data.</text>
</comment>
<evidence type="ECO:0000256" key="5">
    <source>
        <dbReference type="ARBA" id="ARBA00023002"/>
    </source>
</evidence>
<protein>
    <submittedName>
        <fullName evidence="10">Acyl-CoA dehydrogenase</fullName>
        <ecNumber evidence="10">1.3.99.-</ecNumber>
    </submittedName>
</protein>
<dbReference type="InterPro" id="IPR009100">
    <property type="entry name" value="AcylCoA_DH/oxidase_NM_dom_sf"/>
</dbReference>
<evidence type="ECO:0000259" key="8">
    <source>
        <dbReference type="Pfam" id="PF02770"/>
    </source>
</evidence>
<dbReference type="Gene3D" id="1.20.140.10">
    <property type="entry name" value="Butyryl-CoA Dehydrogenase, subunit A, domain 3"/>
    <property type="match status" value="1"/>
</dbReference>
<dbReference type="PANTHER" id="PTHR43884">
    <property type="entry name" value="ACYL-COA DEHYDROGENASE"/>
    <property type="match status" value="1"/>
</dbReference>
<dbReference type="Pfam" id="PF02771">
    <property type="entry name" value="Acyl-CoA_dh_N"/>
    <property type="match status" value="1"/>
</dbReference>
<feature type="domain" description="Acyl-CoA dehydrogenase/oxidase C-terminal" evidence="7">
    <location>
        <begin position="246"/>
        <end position="393"/>
    </location>
</feature>
<keyword evidence="4 6" id="KW-0274">FAD</keyword>
<dbReference type="SUPFAM" id="SSF56645">
    <property type="entry name" value="Acyl-CoA dehydrogenase NM domain-like"/>
    <property type="match status" value="1"/>
</dbReference>
<dbReference type="AlphaFoldDB" id="A0A231HDD0"/>
<evidence type="ECO:0000256" key="6">
    <source>
        <dbReference type="RuleBase" id="RU362125"/>
    </source>
</evidence>
<dbReference type="Proteomes" id="UP000215506">
    <property type="component" value="Unassembled WGS sequence"/>
</dbReference>
<evidence type="ECO:0000259" key="7">
    <source>
        <dbReference type="Pfam" id="PF00441"/>
    </source>
</evidence>
<dbReference type="GO" id="GO:0003995">
    <property type="term" value="F:acyl-CoA dehydrogenase activity"/>
    <property type="evidence" value="ECO:0007669"/>
    <property type="project" value="TreeGrafter"/>
</dbReference>
<dbReference type="EC" id="1.3.99.-" evidence="10"/>
<evidence type="ECO:0000256" key="3">
    <source>
        <dbReference type="ARBA" id="ARBA00022630"/>
    </source>
</evidence>
<evidence type="ECO:0000256" key="1">
    <source>
        <dbReference type="ARBA" id="ARBA00001974"/>
    </source>
</evidence>
<evidence type="ECO:0000313" key="10">
    <source>
        <dbReference type="EMBL" id="OXR46963.1"/>
    </source>
</evidence>
<comment type="similarity">
    <text evidence="2 6">Belongs to the acyl-CoA dehydrogenase family.</text>
</comment>
<evidence type="ECO:0000256" key="2">
    <source>
        <dbReference type="ARBA" id="ARBA00009347"/>
    </source>
</evidence>
<dbReference type="PANTHER" id="PTHR43884:SF20">
    <property type="entry name" value="ACYL-COA DEHYDROGENASE FADE28"/>
    <property type="match status" value="1"/>
</dbReference>
<dbReference type="GO" id="GO:0050660">
    <property type="term" value="F:flavin adenine dinucleotide binding"/>
    <property type="evidence" value="ECO:0007669"/>
    <property type="project" value="InterPro"/>
</dbReference>
<comment type="cofactor">
    <cofactor evidence="1 6">
        <name>FAD</name>
        <dbReference type="ChEBI" id="CHEBI:57692"/>
    </cofactor>
</comment>
<dbReference type="InterPro" id="IPR037069">
    <property type="entry name" value="AcylCoA_DH/ox_N_sf"/>
</dbReference>
<dbReference type="Pfam" id="PF02770">
    <property type="entry name" value="Acyl-CoA_dh_M"/>
    <property type="match status" value="1"/>
</dbReference>
<dbReference type="Gene3D" id="1.10.540.10">
    <property type="entry name" value="Acyl-CoA dehydrogenase/oxidase, N-terminal domain"/>
    <property type="match status" value="1"/>
</dbReference>
<reference evidence="10 11" key="1">
    <citation type="submission" date="2017-07" db="EMBL/GenBank/DDBJ databases">
        <title>First draft Genome Sequence of Nocardia cerradoensis isolated from human infection.</title>
        <authorList>
            <person name="Carrasco G."/>
        </authorList>
    </citation>
    <scope>NUCLEOTIDE SEQUENCE [LARGE SCALE GENOMIC DNA]</scope>
    <source>
        <strain evidence="10 11">CNM20130759</strain>
    </source>
</reference>
<dbReference type="Gene3D" id="2.40.110.10">
    <property type="entry name" value="Butyryl-CoA Dehydrogenase, subunit A, domain 2"/>
    <property type="match status" value="1"/>
</dbReference>
<dbReference type="SUPFAM" id="SSF47203">
    <property type="entry name" value="Acyl-CoA dehydrogenase C-terminal domain-like"/>
    <property type="match status" value="1"/>
</dbReference>
<sequence>MTNRCSAEARGPAPRPERTVVTFTPTDEQRELQRLVRRFCEEKSPITEVRRLMESDSGFDTGVWDQMGKELGLQSLHIPEAYGGMGFTVVELGLVLEELGRALLCVPFLSSVVLAANAILAAGDEEQRRSLLPGIAAGEVRGALAFAESTDTWAPEAVATEAVADSDRYRLSGAKTMVVDGHTAHTLVVSARVPAGTGREGVSLFIVDCDDAPGMTRDAMPTLDQTRKLATVTFDRTPARLLGSEGSGWPALERTLQLAAVALASEQVGGAARCLDMSVEYAKVRQQFGRPIGSFQAIKHRCADMLLDVESARSASYYAMSAAAENVELPLAAALARAHCSEVFSRAASACVQIHGGIGFTWEHDAHLYLKRARGSEALLGGIGHHQDLVAAGIGL</sequence>
<organism evidence="10 11">
    <name type="scientific">Nocardia cerradoensis</name>
    <dbReference type="NCBI Taxonomy" id="85688"/>
    <lineage>
        <taxon>Bacteria</taxon>
        <taxon>Bacillati</taxon>
        <taxon>Actinomycetota</taxon>
        <taxon>Actinomycetes</taxon>
        <taxon>Mycobacteriales</taxon>
        <taxon>Nocardiaceae</taxon>
        <taxon>Nocardia</taxon>
    </lineage>
</organism>
<dbReference type="InterPro" id="IPR006091">
    <property type="entry name" value="Acyl-CoA_Oxase/DH_mid-dom"/>
</dbReference>
<keyword evidence="3 6" id="KW-0285">Flavoprotein</keyword>
<gene>
    <name evidence="10" type="primary">mmgC_2</name>
    <name evidence="10" type="ORF">B7C42_00079</name>
</gene>
<proteinExistence type="inferred from homology"/>
<feature type="domain" description="Acyl-CoA dehydrogenase/oxidase N-terminal" evidence="9">
    <location>
        <begin position="26"/>
        <end position="139"/>
    </location>
</feature>
<feature type="domain" description="Acyl-CoA oxidase/dehydrogenase middle" evidence="8">
    <location>
        <begin position="143"/>
        <end position="222"/>
    </location>
</feature>
<dbReference type="InterPro" id="IPR036250">
    <property type="entry name" value="AcylCo_DH-like_C"/>
</dbReference>
<name>A0A231HDD0_9NOCA</name>
<accession>A0A231HDD0</accession>